<keyword evidence="3" id="KW-0732">Signal</keyword>
<evidence type="ECO:0000313" key="5">
    <source>
        <dbReference type="EMBL" id="KGR21840.1"/>
    </source>
</evidence>
<dbReference type="PANTHER" id="PTHR10340">
    <property type="entry name" value="SPHINGOMYELIN PHOSPHODIESTERASE"/>
    <property type="match status" value="1"/>
</dbReference>
<feature type="signal peptide" evidence="3">
    <location>
        <begin position="1"/>
        <end position="18"/>
    </location>
</feature>
<dbReference type="InterPro" id="IPR041805">
    <property type="entry name" value="ASMase/PPN1_MPP"/>
</dbReference>
<dbReference type="SMR" id="A0AB34Q0B1"/>
<dbReference type="Gene3D" id="3.60.21.10">
    <property type="match status" value="1"/>
</dbReference>
<dbReference type="GO" id="GO:0008081">
    <property type="term" value="F:phosphoric diester hydrolase activity"/>
    <property type="evidence" value="ECO:0007669"/>
    <property type="project" value="TreeGrafter"/>
</dbReference>
<feature type="chain" id="PRO_5044349142" description="Calcineurin-like phosphoesterase domain-containing protein" evidence="3">
    <location>
        <begin position="19"/>
        <end position="707"/>
    </location>
</feature>
<evidence type="ECO:0000313" key="6">
    <source>
        <dbReference type="Proteomes" id="UP000030161"/>
    </source>
</evidence>
<proteinExistence type="predicted"/>
<dbReference type="InterPro" id="IPR004843">
    <property type="entry name" value="Calcineurin-like_PHP"/>
</dbReference>
<organism evidence="5 6">
    <name type="scientific">Candida albicans P78048</name>
    <dbReference type="NCBI Taxonomy" id="1094989"/>
    <lineage>
        <taxon>Eukaryota</taxon>
        <taxon>Fungi</taxon>
        <taxon>Dikarya</taxon>
        <taxon>Ascomycota</taxon>
        <taxon>Saccharomycotina</taxon>
        <taxon>Pichiomycetes</taxon>
        <taxon>Debaryomycetaceae</taxon>
        <taxon>Candida/Lodderomyces clade</taxon>
        <taxon>Candida</taxon>
    </lineage>
</organism>
<keyword evidence="1" id="KW-0378">Hydrolase</keyword>
<dbReference type="InterPro" id="IPR029052">
    <property type="entry name" value="Metallo-depent_PP-like"/>
</dbReference>
<dbReference type="AlphaFoldDB" id="A0AB34Q0B1"/>
<evidence type="ECO:0000256" key="2">
    <source>
        <dbReference type="ARBA" id="ARBA00023180"/>
    </source>
</evidence>
<accession>A0AB34Q0B1</accession>
<reference evidence="5 6" key="1">
    <citation type="submission" date="2013-12" db="EMBL/GenBank/DDBJ databases">
        <title>The Genome Sequence of Candida albicans P78048.</title>
        <authorList>
            <consortium name="The Broad Institute Genome Sequencing Platform"/>
            <consortium name="The Broad Institute Genome Sequencing Center for Infectious Disease"/>
            <person name="Cuomo C."/>
            <person name="Bennett R."/>
            <person name="Hirakawa M."/>
            <person name="Noverr M."/>
            <person name="Mitchell A."/>
            <person name="Young S.K."/>
            <person name="Zeng Q."/>
            <person name="Gargeya S."/>
            <person name="Fitzgerald M."/>
            <person name="Abouelleil A."/>
            <person name="Alvarado L."/>
            <person name="Berlin A.M."/>
            <person name="Chapman S.B."/>
            <person name="Dewar J."/>
            <person name="Goldberg J."/>
            <person name="Griggs A."/>
            <person name="Gujja S."/>
            <person name="Hansen M."/>
            <person name="Howarth C."/>
            <person name="Imamovic A."/>
            <person name="Larimer J."/>
            <person name="McCowan C."/>
            <person name="Murphy C."/>
            <person name="Pearson M."/>
            <person name="Priest M."/>
            <person name="Roberts A."/>
            <person name="Saif S."/>
            <person name="Shea T."/>
            <person name="Sykes S."/>
            <person name="Wortman J."/>
            <person name="Nusbaum C."/>
            <person name="Birren B."/>
        </authorList>
    </citation>
    <scope>NUCLEOTIDE SEQUENCE [LARGE SCALE GENOMIC DNA]</scope>
    <source>
        <strain evidence="5 6">P78048</strain>
    </source>
</reference>
<keyword evidence="2" id="KW-0325">Glycoprotein</keyword>
<gene>
    <name evidence="5" type="ORF">MG3_00059</name>
</gene>
<dbReference type="FunFam" id="3.60.21.10:FF:000164">
    <property type="entry name" value="Acid sphingomyelin phosphodiesterase, putative"/>
    <property type="match status" value="1"/>
</dbReference>
<evidence type="ECO:0000256" key="1">
    <source>
        <dbReference type="ARBA" id="ARBA00022801"/>
    </source>
</evidence>
<dbReference type="PANTHER" id="PTHR10340:SF27">
    <property type="entry name" value="ACL091CP"/>
    <property type="match status" value="1"/>
</dbReference>
<dbReference type="Pfam" id="PF00149">
    <property type="entry name" value="Metallophos"/>
    <property type="match status" value="1"/>
</dbReference>
<evidence type="ECO:0000256" key="3">
    <source>
        <dbReference type="SAM" id="SignalP"/>
    </source>
</evidence>
<protein>
    <recommendedName>
        <fullName evidence="4">Calcineurin-like phosphoesterase domain-containing protein</fullName>
    </recommendedName>
</protein>
<dbReference type="EMBL" id="AJIX01000002">
    <property type="protein sequence ID" value="KGR21840.1"/>
    <property type="molecule type" value="Genomic_DNA"/>
</dbReference>
<dbReference type="CDD" id="cd00842">
    <property type="entry name" value="MPP_ASMase"/>
    <property type="match status" value="1"/>
</dbReference>
<feature type="domain" description="Calcineurin-like phosphoesterase" evidence="4">
    <location>
        <begin position="336"/>
        <end position="541"/>
    </location>
</feature>
<comment type="caution">
    <text evidence="5">The sequence shown here is derived from an EMBL/GenBank/DDBJ whole genome shotgun (WGS) entry which is preliminary data.</text>
</comment>
<sequence length="707" mass="82270">MLFPVLYLFGIFVLSIQAHTVPGLDSLSLQASLAKRGNLIDSIYNELSDAETDFIGTHLKNLTNYNATKCDQCKFRIRYGRSLIEEYPDKSHLVSLLLFKHCLVINNNTESKCDNVDFFVSTDSKNFQKFNDNFDSGIKQVGSVNFFDNDFLHMLKNFNVSSDLDLEYYCYFKGKGACKMPATKDVEELWGISKWWPEKKPEHYSEPKYKNNSEVFNVLHFSDIHIQLRYNVGAEANCTNLPCGAPDSYNKQLLPSSYNFSSYYQHFSPNVAKMEFSFYPDAHYDENSQYIKGDYYDFPLYRGWNFKNAPATSFGGYLTDSPAVLMNSSLISMAKMHKEKNFEFAIFTGDVVDHLLLSCTPEYTKEEEVKSFKAMKFFFNNLTVLPALGNHETGEYGQLSPIAYDFNGSYSWNQDEMVDLWINNEWFPAKDRYDLKSHYAGFSYVTNRGLKVIGLNSNAYYQKNLWSYIDLSTNPDLFGQWEFLVNELIESEEKGQRVWIMAHIPTTDYDTLPLQSRIFGKIVERFSPYTIANIFFAHTHMDQTHILYSTNSSKEAEDIINMSWVMQSVTPLANYNPSWRYYEVENESFNIINSFNYMTKLNDTFVNGGEEPVWEFEYSARELYDPKKTWPERAPLNATFWHKYVFERLRNESDIEFNQQYSNIRYRFGPGVPDCKNGSVISDTCYNENYCVVGSFYSDDYQACLRN</sequence>
<name>A0AB34Q0B1_CANAX</name>
<dbReference type="Proteomes" id="UP000030161">
    <property type="component" value="Unassembled WGS sequence"/>
</dbReference>
<dbReference type="SUPFAM" id="SSF56300">
    <property type="entry name" value="Metallo-dependent phosphatases"/>
    <property type="match status" value="1"/>
</dbReference>
<evidence type="ECO:0000259" key="4">
    <source>
        <dbReference type="Pfam" id="PF00149"/>
    </source>
</evidence>